<name>A0A285D593_9BACI</name>
<proteinExistence type="predicted"/>
<evidence type="ECO:0000313" key="2">
    <source>
        <dbReference type="EMBL" id="SNX74972.1"/>
    </source>
</evidence>
<feature type="transmembrane region" description="Helical" evidence="1">
    <location>
        <begin position="77"/>
        <end position="100"/>
    </location>
</feature>
<dbReference type="AlphaFoldDB" id="A0A285D593"/>
<feature type="transmembrane region" description="Helical" evidence="1">
    <location>
        <begin position="112"/>
        <end position="134"/>
    </location>
</feature>
<keyword evidence="1" id="KW-0472">Membrane</keyword>
<accession>A0A285D593</accession>
<feature type="transmembrane region" description="Helical" evidence="1">
    <location>
        <begin position="46"/>
        <end position="65"/>
    </location>
</feature>
<sequence>MGDIQIGPFIMSSLMLSLLFSIFVAYIISGQSVKRDPLIKKQWQDAVFNSVFLFVLIYKGSIALFRPVLLFENPKALLFFNGGQKGMFLAIIVIVIYLYVKIKKEKWKIEKIYPAIVSGSLSFTISLFCCYLVLLL</sequence>
<evidence type="ECO:0000313" key="3">
    <source>
        <dbReference type="Proteomes" id="UP000219546"/>
    </source>
</evidence>
<keyword evidence="3" id="KW-1185">Reference proteome</keyword>
<keyword evidence="1" id="KW-1133">Transmembrane helix</keyword>
<evidence type="ECO:0000256" key="1">
    <source>
        <dbReference type="SAM" id="Phobius"/>
    </source>
</evidence>
<dbReference type="RefSeq" id="WP_097160227.1">
    <property type="nucleotide sequence ID" value="NZ_JBEPMQ010000011.1"/>
</dbReference>
<dbReference type="OrthoDB" id="1796359at2"/>
<feature type="transmembrane region" description="Helical" evidence="1">
    <location>
        <begin position="6"/>
        <end position="26"/>
    </location>
</feature>
<protein>
    <submittedName>
        <fullName evidence="2">Uncharacterized protein</fullName>
    </submittedName>
</protein>
<dbReference type="EMBL" id="OAOP01000010">
    <property type="protein sequence ID" value="SNX74972.1"/>
    <property type="molecule type" value="Genomic_DNA"/>
</dbReference>
<keyword evidence="1" id="KW-0812">Transmembrane</keyword>
<dbReference type="Proteomes" id="UP000219546">
    <property type="component" value="Unassembled WGS sequence"/>
</dbReference>
<organism evidence="2 3">
    <name type="scientific">Bacillus oleivorans</name>
    <dbReference type="NCBI Taxonomy" id="1448271"/>
    <lineage>
        <taxon>Bacteria</taxon>
        <taxon>Bacillati</taxon>
        <taxon>Bacillota</taxon>
        <taxon>Bacilli</taxon>
        <taxon>Bacillales</taxon>
        <taxon>Bacillaceae</taxon>
        <taxon>Bacillus</taxon>
    </lineage>
</organism>
<reference evidence="2 3" key="1">
    <citation type="submission" date="2017-08" db="EMBL/GenBank/DDBJ databases">
        <authorList>
            <person name="de Groot N.N."/>
        </authorList>
    </citation>
    <scope>NUCLEOTIDE SEQUENCE [LARGE SCALE GENOMIC DNA]</scope>
    <source>
        <strain evidence="2 3">JC228</strain>
    </source>
</reference>
<gene>
    <name evidence="2" type="ORF">SAMN05877753_110194</name>
</gene>